<comment type="caution">
    <text evidence="2">The sequence shown here is derived from an EMBL/GenBank/DDBJ whole genome shotgun (WGS) entry which is preliminary data.</text>
</comment>
<evidence type="ECO:0000313" key="3">
    <source>
        <dbReference type="Proteomes" id="UP000012065"/>
    </source>
</evidence>
<sequence>MWDISPTLVRYDVTERTSTGVAQVGLNLLAQSKETGKGGAFEKVIKNFYQTDPISRASVTMAQCTRAFVPGASVPLTGAENTITADSA</sequence>
<dbReference type="GO" id="GO:0016651">
    <property type="term" value="F:oxidoreductase activity, acting on NAD(P)H"/>
    <property type="evidence" value="ECO:0007669"/>
    <property type="project" value="InterPro"/>
</dbReference>
<dbReference type="Proteomes" id="UP000012065">
    <property type="component" value="Unassembled WGS sequence"/>
</dbReference>
<protein>
    <submittedName>
        <fullName evidence="2">NADH dehydrogenase (Ubiquinone) Fe-S protein 1</fullName>
        <ecNumber evidence="2">1.6.99.3</ecNumber>
    </submittedName>
</protein>
<dbReference type="HOGENOM" id="CLU_2470644_0_0_1"/>
<dbReference type="GO" id="GO:0051536">
    <property type="term" value="F:iron-sulfur cluster binding"/>
    <property type="evidence" value="ECO:0007669"/>
    <property type="project" value="InterPro"/>
</dbReference>
<reference evidence="2 3" key="1">
    <citation type="journal article" date="2013" name="J. Biotechnol.">
        <title>Establishment and interpretation of the genome sequence of the phytopathogenic fungus Rhizoctonia solani AG1-IB isolate 7/3/14.</title>
        <authorList>
            <person name="Wibberg D.W."/>
            <person name="Jelonek L.J."/>
            <person name="Rupp O.R."/>
            <person name="Hennig M.H."/>
            <person name="Eikmeyer F.E."/>
            <person name="Goesmann A.G."/>
            <person name="Hartmann A.H."/>
            <person name="Borriss R.B."/>
            <person name="Grosch R.G."/>
            <person name="Puehler A.P."/>
            <person name="Schlueter A.S."/>
        </authorList>
    </citation>
    <scope>NUCLEOTIDE SEQUENCE [LARGE SCALE GENOMIC DNA]</scope>
    <source>
        <strain evidence="3">AG1-IB / isolate 7/3/14</strain>
    </source>
</reference>
<keyword evidence="2" id="KW-0560">Oxidoreductase</keyword>
<proteinExistence type="predicted"/>
<dbReference type="EC" id="1.6.99.3" evidence="2"/>
<evidence type="ECO:0000313" key="2">
    <source>
        <dbReference type="EMBL" id="CCO35292.1"/>
    </source>
</evidence>
<accession>M5CG08</accession>
<feature type="domain" description="NADH-ubiquinone oxidoreductase 75 kDa subunit mitochondrial-like" evidence="1">
    <location>
        <begin position="26"/>
        <end position="64"/>
    </location>
</feature>
<organism evidence="2 3">
    <name type="scientific">Thanatephorus cucumeris (strain AG1-IB / isolate 7/3/14)</name>
    <name type="common">Lettuce bottom rot fungus</name>
    <name type="synonym">Rhizoctonia solani</name>
    <dbReference type="NCBI Taxonomy" id="1108050"/>
    <lineage>
        <taxon>Eukaryota</taxon>
        <taxon>Fungi</taxon>
        <taxon>Dikarya</taxon>
        <taxon>Basidiomycota</taxon>
        <taxon>Agaricomycotina</taxon>
        <taxon>Agaricomycetes</taxon>
        <taxon>Cantharellales</taxon>
        <taxon>Ceratobasidiaceae</taxon>
        <taxon>Rhizoctonia</taxon>
        <taxon>Rhizoctonia solani AG-1</taxon>
    </lineage>
</organism>
<dbReference type="EMBL" id="CAOJ01014383">
    <property type="protein sequence ID" value="CCO35292.1"/>
    <property type="molecule type" value="Genomic_DNA"/>
</dbReference>
<dbReference type="Pfam" id="PF09326">
    <property type="entry name" value="NADH_dhqG_C"/>
    <property type="match status" value="1"/>
</dbReference>
<keyword evidence="2" id="KW-0830">Ubiquinone</keyword>
<gene>
    <name evidence="2" type="ORF">BN14_09409</name>
</gene>
<dbReference type="InterPro" id="IPR015405">
    <property type="entry name" value="NDUFS1-like_C"/>
</dbReference>
<dbReference type="AlphaFoldDB" id="M5CG08"/>
<name>M5CG08_THACB</name>
<evidence type="ECO:0000259" key="1">
    <source>
        <dbReference type="Pfam" id="PF09326"/>
    </source>
</evidence>